<evidence type="ECO:0000313" key="1">
    <source>
        <dbReference type="EMBL" id="MBB3733852.1"/>
    </source>
</evidence>
<accession>A0A7W5YTC2</accession>
<proteinExistence type="predicted"/>
<keyword evidence="2" id="KW-1185">Reference proteome</keyword>
<dbReference type="AlphaFoldDB" id="A0A7W5YTC2"/>
<reference evidence="1 2" key="1">
    <citation type="submission" date="2020-08" db="EMBL/GenBank/DDBJ databases">
        <title>Sequencing the genomes of 1000 actinobacteria strains.</title>
        <authorList>
            <person name="Klenk H.-P."/>
        </authorList>
    </citation>
    <scope>NUCLEOTIDE SEQUENCE [LARGE SCALE GENOMIC DNA]</scope>
    <source>
        <strain evidence="1 2">DSM 44320</strain>
    </source>
</reference>
<organism evidence="1 2">
    <name type="scientific">Nonomuraea dietziae</name>
    <dbReference type="NCBI Taxonomy" id="65515"/>
    <lineage>
        <taxon>Bacteria</taxon>
        <taxon>Bacillati</taxon>
        <taxon>Actinomycetota</taxon>
        <taxon>Actinomycetes</taxon>
        <taxon>Streptosporangiales</taxon>
        <taxon>Streptosporangiaceae</taxon>
        <taxon>Nonomuraea</taxon>
    </lineage>
</organism>
<sequence>MSTDMTQVVRRICARVAPAVDVEISPLAYGGVRIEPAGELGDTQQWIADHQIMRELMLVGWAVESEKTRLMVLGWSAVQVQHRLRMLRISLEGLQSGERTAVAAAAATEEHYRAHREASLDETLAAVVADIERDHLRWPARLADLDGLERSADLPSLNRLLQRSVELENTVRRICDGHMQVAADGIRAMWKQLAEHGRSGDEARETAVEQVRQALLAARAASEPAATAVTHR</sequence>
<protein>
    <submittedName>
        <fullName evidence="1">Uncharacterized protein</fullName>
    </submittedName>
</protein>
<gene>
    <name evidence="1" type="ORF">FHR33_009805</name>
</gene>
<dbReference type="Proteomes" id="UP000579945">
    <property type="component" value="Unassembled WGS sequence"/>
</dbReference>
<dbReference type="RefSeq" id="WP_183662605.1">
    <property type="nucleotide sequence ID" value="NZ_BAAAXX010000179.1"/>
</dbReference>
<evidence type="ECO:0000313" key="2">
    <source>
        <dbReference type="Proteomes" id="UP000579945"/>
    </source>
</evidence>
<name>A0A7W5YTC2_9ACTN</name>
<dbReference type="EMBL" id="JACIBV010000003">
    <property type="protein sequence ID" value="MBB3733852.1"/>
    <property type="molecule type" value="Genomic_DNA"/>
</dbReference>
<dbReference type="GeneID" id="95395773"/>
<comment type="caution">
    <text evidence="1">The sequence shown here is derived from an EMBL/GenBank/DDBJ whole genome shotgun (WGS) entry which is preliminary data.</text>
</comment>